<name>A0A1H7LRI6_STRJI</name>
<keyword evidence="9" id="KW-1185">Reference proteome</keyword>
<dbReference type="RefSeq" id="WP_042460108.1">
    <property type="nucleotide sequence ID" value="NZ_BBPN01000065.1"/>
</dbReference>
<keyword evidence="5 6" id="KW-0472">Membrane</keyword>
<dbReference type="InterPro" id="IPR016795">
    <property type="entry name" value="UCP021697"/>
</dbReference>
<dbReference type="PIRSF" id="PIRSF021697">
    <property type="entry name" value="UCP021697"/>
    <property type="match status" value="1"/>
</dbReference>
<comment type="subcellular location">
    <subcellularLocation>
        <location evidence="1">Cell membrane</location>
        <topology evidence="1">Multi-pass membrane protein</topology>
    </subcellularLocation>
</comment>
<dbReference type="Proteomes" id="UP000183015">
    <property type="component" value="Unassembled WGS sequence"/>
</dbReference>
<evidence type="ECO:0000256" key="6">
    <source>
        <dbReference type="SAM" id="Phobius"/>
    </source>
</evidence>
<dbReference type="AlphaFoldDB" id="A0A1H7LRI6"/>
<feature type="transmembrane region" description="Helical" evidence="6">
    <location>
        <begin position="55"/>
        <end position="76"/>
    </location>
</feature>
<evidence type="ECO:0000313" key="8">
    <source>
        <dbReference type="EMBL" id="SEL01582.1"/>
    </source>
</evidence>
<keyword evidence="2" id="KW-1003">Cell membrane</keyword>
<reference evidence="9" key="1">
    <citation type="submission" date="2016-10" db="EMBL/GenBank/DDBJ databases">
        <authorList>
            <person name="Varghese N."/>
        </authorList>
    </citation>
    <scope>NUCLEOTIDE SEQUENCE [LARGE SCALE GENOMIC DNA]</scope>
    <source>
        <strain evidence="9">DSM 45096 / BCRC 16803 / CGMCC 4.1857 / CIP 109030 / JCM 12277 / KCTC 19219 / NBRC 100920 / 33214</strain>
    </source>
</reference>
<evidence type="ECO:0000313" key="9">
    <source>
        <dbReference type="Proteomes" id="UP000183015"/>
    </source>
</evidence>
<keyword evidence="3 6" id="KW-0812">Transmembrane</keyword>
<dbReference type="PANTHER" id="PTHR36115:SF6">
    <property type="entry name" value="PROLINE-RICH ANTIGEN HOMOLOG"/>
    <property type="match status" value="1"/>
</dbReference>
<dbReference type="STRING" id="235985.SAMN05414137_10510"/>
<sequence length="135" mass="14450">MGADFGHRGKRLGLPEDGPGSIAGTGRRLGALAIDWLLCYLIAYALIAGRHLEQVNIWITVLFFLMSVLTLATAGATPGKKLLGLRVVSLNGGRASFGQVALRSFLLVLVVPALIWDRDSRGMHDKAVGTVEVRV</sequence>
<dbReference type="OrthoDB" id="5187110at2"/>
<organism evidence="8 9">
    <name type="scientific">Streptacidiphilus jiangxiensis</name>
    <dbReference type="NCBI Taxonomy" id="235985"/>
    <lineage>
        <taxon>Bacteria</taxon>
        <taxon>Bacillati</taxon>
        <taxon>Actinomycetota</taxon>
        <taxon>Actinomycetes</taxon>
        <taxon>Kitasatosporales</taxon>
        <taxon>Streptomycetaceae</taxon>
        <taxon>Streptacidiphilus</taxon>
    </lineage>
</organism>
<keyword evidence="4 6" id="KW-1133">Transmembrane helix</keyword>
<evidence type="ECO:0000259" key="7">
    <source>
        <dbReference type="Pfam" id="PF06271"/>
    </source>
</evidence>
<feature type="transmembrane region" description="Helical" evidence="6">
    <location>
        <begin position="29"/>
        <end position="48"/>
    </location>
</feature>
<protein>
    <submittedName>
        <fullName evidence="8">Uncharacterized membrane protein YckC, RDD family</fullName>
    </submittedName>
</protein>
<dbReference type="GO" id="GO:0005886">
    <property type="term" value="C:plasma membrane"/>
    <property type="evidence" value="ECO:0007669"/>
    <property type="project" value="UniProtKB-SubCell"/>
</dbReference>
<proteinExistence type="predicted"/>
<dbReference type="PANTHER" id="PTHR36115">
    <property type="entry name" value="PROLINE-RICH ANTIGEN HOMOLOG-RELATED"/>
    <property type="match status" value="1"/>
</dbReference>
<evidence type="ECO:0000256" key="1">
    <source>
        <dbReference type="ARBA" id="ARBA00004651"/>
    </source>
</evidence>
<evidence type="ECO:0000256" key="3">
    <source>
        <dbReference type="ARBA" id="ARBA00022692"/>
    </source>
</evidence>
<dbReference type="EMBL" id="FOAZ01000005">
    <property type="protein sequence ID" value="SEL01582.1"/>
    <property type="molecule type" value="Genomic_DNA"/>
</dbReference>
<dbReference type="Pfam" id="PF06271">
    <property type="entry name" value="RDD"/>
    <property type="match status" value="1"/>
</dbReference>
<accession>A0A1H7LRI6</accession>
<evidence type="ECO:0000256" key="4">
    <source>
        <dbReference type="ARBA" id="ARBA00022989"/>
    </source>
</evidence>
<feature type="domain" description="RDD" evidence="7">
    <location>
        <begin position="23"/>
        <end position="128"/>
    </location>
</feature>
<dbReference type="eggNOG" id="COG1714">
    <property type="taxonomic scope" value="Bacteria"/>
</dbReference>
<gene>
    <name evidence="8" type="ORF">SAMN05414137_10510</name>
</gene>
<dbReference type="InterPro" id="IPR010432">
    <property type="entry name" value="RDD"/>
</dbReference>
<feature type="transmembrane region" description="Helical" evidence="6">
    <location>
        <begin position="96"/>
        <end position="116"/>
    </location>
</feature>
<dbReference type="InterPro" id="IPR051791">
    <property type="entry name" value="Pra-immunoreactive"/>
</dbReference>
<evidence type="ECO:0000256" key="2">
    <source>
        <dbReference type="ARBA" id="ARBA00022475"/>
    </source>
</evidence>
<evidence type="ECO:0000256" key="5">
    <source>
        <dbReference type="ARBA" id="ARBA00023136"/>
    </source>
</evidence>